<dbReference type="AlphaFoldDB" id="A0A969W6N9"/>
<dbReference type="GO" id="GO:0098046">
    <property type="term" value="C:type V protein secretion system complex"/>
    <property type="evidence" value="ECO:0007669"/>
    <property type="project" value="TreeGrafter"/>
</dbReference>
<dbReference type="RefSeq" id="WP_168146153.1">
    <property type="nucleotide sequence ID" value="NZ_JAAVXB010000001.1"/>
</dbReference>
<name>A0A969W6N9_9GAMM</name>
<dbReference type="GO" id="GO:0008320">
    <property type="term" value="F:protein transmembrane transporter activity"/>
    <property type="evidence" value="ECO:0007669"/>
    <property type="project" value="TreeGrafter"/>
</dbReference>
<keyword evidence="3" id="KW-1185">Reference proteome</keyword>
<reference evidence="2" key="1">
    <citation type="submission" date="2020-03" db="EMBL/GenBank/DDBJ databases">
        <title>Solimonas marina sp. nov., isolated from deep seawater of the Pacific Ocean.</title>
        <authorList>
            <person name="Liu X."/>
            <person name="Lai Q."/>
            <person name="Sun F."/>
            <person name="Gai Y."/>
            <person name="Li G."/>
            <person name="Shao Z."/>
        </authorList>
    </citation>
    <scope>NUCLEOTIDE SEQUENCE</scope>
    <source>
        <strain evidence="2">C16B3</strain>
    </source>
</reference>
<sequence>MAVDLPPPLSPQLAPLNEVRAHAGASVITLGNFHVHLPQDSRIDAKAARRAAAGASTIGEAMQALTRAWHADGALSTQLRYAVDGDDIYVMAEPLRLKRVTAPASMVPYFKPLLNQALNDEDFEPQRALANVRADRAGLSAHSALQPVDGGVAYVVTPDHEDGARSSAQADFGNPGNRFVGSHFFDLDLRHSDLAGDQFKLFWQTALTGLNDGDTDRYNSEALTWSRATPFGVLGVTGQALDYSANDAGQDGQLREAQLSWLYPLTATLRSRLLIEVRADYINREFDLGDLGVREEYPSVQIGAHYSYSDTTPLGAADVDLSSTFRKGLRSKDADTGAKLDYLSWQPSISLNFGLGHRWNTGLLLAAQLADGTLPIESQWVLGGVDNIAAYRPGVAVGDDGVYSAIDLQYGGWSPLGVQLTPRVFAEYGLSRYARSLDDGVNHSSMLSDAGVELRAAWRMFSASVTAAAPIAHRNVPSDVRDASDASVLFKLTARL</sequence>
<dbReference type="Gene3D" id="2.40.160.50">
    <property type="entry name" value="membrane protein fhac: a member of the omp85/tpsb transporter family"/>
    <property type="match status" value="1"/>
</dbReference>
<proteinExistence type="predicted"/>
<dbReference type="InterPro" id="IPR051544">
    <property type="entry name" value="TPS_OM_transporter"/>
</dbReference>
<dbReference type="EMBL" id="JAAVXB010000001">
    <property type="protein sequence ID" value="NKF20894.1"/>
    <property type="molecule type" value="Genomic_DNA"/>
</dbReference>
<evidence type="ECO:0000259" key="1">
    <source>
        <dbReference type="Pfam" id="PF03865"/>
    </source>
</evidence>
<dbReference type="PANTHER" id="PTHR34597:SF3">
    <property type="entry name" value="OUTER MEMBRANE TRANSPORTER CDIB"/>
    <property type="match status" value="1"/>
</dbReference>
<organism evidence="2 3">
    <name type="scientific">Solimonas marina</name>
    <dbReference type="NCBI Taxonomy" id="2714601"/>
    <lineage>
        <taxon>Bacteria</taxon>
        <taxon>Pseudomonadati</taxon>
        <taxon>Pseudomonadota</taxon>
        <taxon>Gammaproteobacteria</taxon>
        <taxon>Nevskiales</taxon>
        <taxon>Nevskiaceae</taxon>
        <taxon>Solimonas</taxon>
    </lineage>
</organism>
<protein>
    <recommendedName>
        <fullName evidence="1">Haemolysin activator HlyB C-terminal domain-containing protein</fullName>
    </recommendedName>
</protein>
<feature type="domain" description="Haemolysin activator HlyB C-terminal" evidence="1">
    <location>
        <begin position="243"/>
        <end position="433"/>
    </location>
</feature>
<dbReference type="PANTHER" id="PTHR34597">
    <property type="entry name" value="SLR1661 PROTEIN"/>
    <property type="match status" value="1"/>
</dbReference>
<dbReference type="Proteomes" id="UP000653472">
    <property type="component" value="Unassembled WGS sequence"/>
</dbReference>
<evidence type="ECO:0000313" key="3">
    <source>
        <dbReference type="Proteomes" id="UP000653472"/>
    </source>
</evidence>
<gene>
    <name evidence="2" type="ORF">G7Y82_01100</name>
</gene>
<dbReference type="GO" id="GO:0046819">
    <property type="term" value="P:protein secretion by the type V secretion system"/>
    <property type="evidence" value="ECO:0007669"/>
    <property type="project" value="TreeGrafter"/>
</dbReference>
<dbReference type="Pfam" id="PF03865">
    <property type="entry name" value="ShlB"/>
    <property type="match status" value="1"/>
</dbReference>
<comment type="caution">
    <text evidence="2">The sequence shown here is derived from an EMBL/GenBank/DDBJ whole genome shotgun (WGS) entry which is preliminary data.</text>
</comment>
<accession>A0A969W6N9</accession>
<evidence type="ECO:0000313" key="2">
    <source>
        <dbReference type="EMBL" id="NKF20894.1"/>
    </source>
</evidence>
<dbReference type="InterPro" id="IPR005565">
    <property type="entry name" value="Hemolysn_activator_HlyB_C"/>
</dbReference>